<evidence type="ECO:0000313" key="3">
    <source>
        <dbReference type="Proteomes" id="UP000002051"/>
    </source>
</evidence>
<accession>A0A072UMN3</accession>
<dbReference type="EMBL" id="CM001222">
    <property type="protein sequence ID" value="KEH27125.1"/>
    <property type="molecule type" value="Genomic_DNA"/>
</dbReference>
<reference evidence="2" key="3">
    <citation type="submission" date="2015-04" db="UniProtKB">
        <authorList>
            <consortium name="EnsemblPlants"/>
        </authorList>
    </citation>
    <scope>IDENTIFICATION</scope>
    <source>
        <strain evidence="2">cv. Jemalong A17</strain>
    </source>
</reference>
<dbReference type="HOGENOM" id="CLU_2030190_0_0_1"/>
<keyword evidence="3" id="KW-1185">Reference proteome</keyword>
<evidence type="ECO:0000313" key="1">
    <source>
        <dbReference type="EMBL" id="KEH27125.1"/>
    </source>
</evidence>
<evidence type="ECO:0000313" key="2">
    <source>
        <dbReference type="EnsemblPlants" id="KEH27125"/>
    </source>
</evidence>
<organism evidence="1 3">
    <name type="scientific">Medicago truncatula</name>
    <name type="common">Barrel medic</name>
    <name type="synonym">Medicago tribuloides</name>
    <dbReference type="NCBI Taxonomy" id="3880"/>
    <lineage>
        <taxon>Eukaryota</taxon>
        <taxon>Viridiplantae</taxon>
        <taxon>Streptophyta</taxon>
        <taxon>Embryophyta</taxon>
        <taxon>Tracheophyta</taxon>
        <taxon>Spermatophyta</taxon>
        <taxon>Magnoliopsida</taxon>
        <taxon>eudicotyledons</taxon>
        <taxon>Gunneridae</taxon>
        <taxon>Pentapetalae</taxon>
        <taxon>rosids</taxon>
        <taxon>fabids</taxon>
        <taxon>Fabales</taxon>
        <taxon>Fabaceae</taxon>
        <taxon>Papilionoideae</taxon>
        <taxon>50 kb inversion clade</taxon>
        <taxon>NPAAA clade</taxon>
        <taxon>Hologalegina</taxon>
        <taxon>IRL clade</taxon>
        <taxon>Trifolieae</taxon>
        <taxon>Medicago</taxon>
    </lineage>
</organism>
<proteinExistence type="predicted"/>
<dbReference type="Proteomes" id="UP000002051">
    <property type="component" value="Chromosome 6"/>
</dbReference>
<dbReference type="EnsemblPlants" id="KEH27125">
    <property type="protein sequence ID" value="KEH27125"/>
    <property type="gene ID" value="MTR_6g086820"/>
</dbReference>
<dbReference type="AlphaFoldDB" id="A0A072UMN3"/>
<name>A0A072UMN3_MEDTR</name>
<reference evidence="1 3" key="2">
    <citation type="journal article" date="2014" name="BMC Genomics">
        <title>An improved genome release (version Mt4.0) for the model legume Medicago truncatula.</title>
        <authorList>
            <person name="Tang H."/>
            <person name="Krishnakumar V."/>
            <person name="Bidwell S."/>
            <person name="Rosen B."/>
            <person name="Chan A."/>
            <person name="Zhou S."/>
            <person name="Gentzbittel L."/>
            <person name="Childs K.L."/>
            <person name="Yandell M."/>
            <person name="Gundlach H."/>
            <person name="Mayer K.F."/>
            <person name="Schwartz D.C."/>
            <person name="Town C.D."/>
        </authorList>
    </citation>
    <scope>GENOME REANNOTATION</scope>
    <source>
        <strain evidence="1">A17</strain>
        <strain evidence="2 3">cv. Jemalong A17</strain>
    </source>
</reference>
<reference evidence="1 3" key="1">
    <citation type="journal article" date="2011" name="Nature">
        <title>The Medicago genome provides insight into the evolution of rhizobial symbioses.</title>
        <authorList>
            <person name="Young N.D."/>
            <person name="Debelle F."/>
            <person name="Oldroyd G.E."/>
            <person name="Geurts R."/>
            <person name="Cannon S.B."/>
            <person name="Udvardi M.K."/>
            <person name="Benedito V.A."/>
            <person name="Mayer K.F."/>
            <person name="Gouzy J."/>
            <person name="Schoof H."/>
            <person name="Van de Peer Y."/>
            <person name="Proost S."/>
            <person name="Cook D.R."/>
            <person name="Meyers B.C."/>
            <person name="Spannagl M."/>
            <person name="Cheung F."/>
            <person name="De Mita S."/>
            <person name="Krishnakumar V."/>
            <person name="Gundlach H."/>
            <person name="Zhou S."/>
            <person name="Mudge J."/>
            <person name="Bharti A.K."/>
            <person name="Murray J.D."/>
            <person name="Naoumkina M.A."/>
            <person name="Rosen B."/>
            <person name="Silverstein K.A."/>
            <person name="Tang H."/>
            <person name="Rombauts S."/>
            <person name="Zhao P.X."/>
            <person name="Zhou P."/>
            <person name="Barbe V."/>
            <person name="Bardou P."/>
            <person name="Bechner M."/>
            <person name="Bellec A."/>
            <person name="Berger A."/>
            <person name="Berges H."/>
            <person name="Bidwell S."/>
            <person name="Bisseling T."/>
            <person name="Choisne N."/>
            <person name="Couloux A."/>
            <person name="Denny R."/>
            <person name="Deshpande S."/>
            <person name="Dai X."/>
            <person name="Doyle J.J."/>
            <person name="Dudez A.M."/>
            <person name="Farmer A.D."/>
            <person name="Fouteau S."/>
            <person name="Franken C."/>
            <person name="Gibelin C."/>
            <person name="Gish J."/>
            <person name="Goldstein S."/>
            <person name="Gonzalez A.J."/>
            <person name="Green P.J."/>
            <person name="Hallab A."/>
            <person name="Hartog M."/>
            <person name="Hua A."/>
            <person name="Humphray S.J."/>
            <person name="Jeong D.H."/>
            <person name="Jing Y."/>
            <person name="Jocker A."/>
            <person name="Kenton S.M."/>
            <person name="Kim D.J."/>
            <person name="Klee K."/>
            <person name="Lai H."/>
            <person name="Lang C."/>
            <person name="Lin S."/>
            <person name="Macmil S.L."/>
            <person name="Magdelenat G."/>
            <person name="Matthews L."/>
            <person name="McCorrison J."/>
            <person name="Monaghan E.L."/>
            <person name="Mun J.H."/>
            <person name="Najar F.Z."/>
            <person name="Nicholson C."/>
            <person name="Noirot C."/>
            <person name="O'Bleness M."/>
            <person name="Paule C.R."/>
            <person name="Poulain J."/>
            <person name="Prion F."/>
            <person name="Qin B."/>
            <person name="Qu C."/>
            <person name="Retzel E.F."/>
            <person name="Riddle C."/>
            <person name="Sallet E."/>
            <person name="Samain S."/>
            <person name="Samson N."/>
            <person name="Sanders I."/>
            <person name="Saurat O."/>
            <person name="Scarpelli C."/>
            <person name="Schiex T."/>
            <person name="Segurens B."/>
            <person name="Severin A.J."/>
            <person name="Sherrier D.J."/>
            <person name="Shi R."/>
            <person name="Sims S."/>
            <person name="Singer S.R."/>
            <person name="Sinharoy S."/>
            <person name="Sterck L."/>
            <person name="Viollet A."/>
            <person name="Wang B.B."/>
            <person name="Wang K."/>
            <person name="Wang M."/>
            <person name="Wang X."/>
            <person name="Warfsmann J."/>
            <person name="Weissenbach J."/>
            <person name="White D.D."/>
            <person name="White J.D."/>
            <person name="Wiley G.B."/>
            <person name="Wincker P."/>
            <person name="Xing Y."/>
            <person name="Yang L."/>
            <person name="Yao Z."/>
            <person name="Ying F."/>
            <person name="Zhai J."/>
            <person name="Zhou L."/>
            <person name="Zuber A."/>
            <person name="Denarie J."/>
            <person name="Dixon R.A."/>
            <person name="May G.D."/>
            <person name="Schwartz D.C."/>
            <person name="Rogers J."/>
            <person name="Quetier F."/>
            <person name="Town C.D."/>
            <person name="Roe B.A."/>
        </authorList>
    </citation>
    <scope>NUCLEOTIDE SEQUENCE [LARGE SCALE GENOMIC DNA]</scope>
    <source>
        <strain evidence="1">A17</strain>
        <strain evidence="2 3">cv. Jemalong A17</strain>
    </source>
</reference>
<protein>
    <submittedName>
        <fullName evidence="1 2">Uncharacterized protein</fullName>
    </submittedName>
</protein>
<sequence>MSNQKEAKVADVWVTMEVGREYRFECRRRFFVFEEELLNNMMEVLHGHVWTEGVDKWVWRMVGVLREPFRGDGGGRREGLRANLEKSGSIQSRSFLLEGPSLTESQPELILPVGTSYRRMLR</sequence>
<gene>
    <name evidence="1" type="ordered locus">MTR_6g086820</name>
</gene>